<reference evidence="1 2" key="1">
    <citation type="submission" date="2016-10" db="EMBL/GenBank/DDBJ databases">
        <authorList>
            <person name="de Groot N.N."/>
        </authorList>
    </citation>
    <scope>NUCLEOTIDE SEQUENCE [LARGE SCALE GENOMIC DNA]</scope>
    <source>
        <strain evidence="1 2">CGMCC 1.10959</strain>
    </source>
</reference>
<organism evidence="1 2">
    <name type="scientific">Sedimentitalea nanhaiensis</name>
    <dbReference type="NCBI Taxonomy" id="999627"/>
    <lineage>
        <taxon>Bacteria</taxon>
        <taxon>Pseudomonadati</taxon>
        <taxon>Pseudomonadota</taxon>
        <taxon>Alphaproteobacteria</taxon>
        <taxon>Rhodobacterales</taxon>
        <taxon>Paracoccaceae</taxon>
        <taxon>Sedimentitalea</taxon>
    </lineage>
</organism>
<accession>A0A1I7D5H2</accession>
<keyword evidence="2" id="KW-1185">Reference proteome</keyword>
<protein>
    <submittedName>
        <fullName evidence="1">Uncharacterized protein</fullName>
    </submittedName>
</protein>
<dbReference type="AlphaFoldDB" id="A0A1I7D5H2"/>
<dbReference type="Proteomes" id="UP000182466">
    <property type="component" value="Unassembled WGS sequence"/>
</dbReference>
<dbReference type="EMBL" id="FPAW01000023">
    <property type="protein sequence ID" value="SFU06896.1"/>
    <property type="molecule type" value="Genomic_DNA"/>
</dbReference>
<evidence type="ECO:0000313" key="2">
    <source>
        <dbReference type="Proteomes" id="UP000182466"/>
    </source>
</evidence>
<name>A0A1I7D5H2_9RHOB</name>
<proteinExistence type="predicted"/>
<sequence length="34" mass="3777">MKPRVIQIARLRRRHGLSEAAAHLIAALHYGEAA</sequence>
<gene>
    <name evidence="1" type="ORF">SAMN05216236_12316</name>
</gene>
<evidence type="ECO:0000313" key="1">
    <source>
        <dbReference type="EMBL" id="SFU06896.1"/>
    </source>
</evidence>